<dbReference type="Gene3D" id="1.25.40.10">
    <property type="entry name" value="Tetratricopeptide repeat domain"/>
    <property type="match status" value="2"/>
</dbReference>
<dbReference type="CDD" id="cd16917">
    <property type="entry name" value="HATPase_UhpB-NarQ-NarX-like"/>
    <property type="match status" value="1"/>
</dbReference>
<evidence type="ECO:0000256" key="2">
    <source>
        <dbReference type="ARBA" id="ARBA00022777"/>
    </source>
</evidence>
<feature type="chain" id="PRO_5045328847" evidence="5">
    <location>
        <begin position="24"/>
        <end position="1232"/>
    </location>
</feature>
<evidence type="ECO:0000256" key="4">
    <source>
        <dbReference type="SAM" id="Coils"/>
    </source>
</evidence>
<dbReference type="Pfam" id="PF13426">
    <property type="entry name" value="PAS_9"/>
    <property type="match status" value="1"/>
</dbReference>
<dbReference type="InterPro" id="IPR005467">
    <property type="entry name" value="His_kinase_dom"/>
</dbReference>
<dbReference type="Pfam" id="PF02518">
    <property type="entry name" value="HATPase_c"/>
    <property type="match status" value="1"/>
</dbReference>
<dbReference type="PROSITE" id="PS50109">
    <property type="entry name" value="HIS_KIN"/>
    <property type="match status" value="1"/>
</dbReference>
<dbReference type="SUPFAM" id="SSF55874">
    <property type="entry name" value="ATPase domain of HSP90 chaperone/DNA topoisomerase II/histidine kinase"/>
    <property type="match status" value="1"/>
</dbReference>
<feature type="domain" description="PAS" evidence="7">
    <location>
        <begin position="751"/>
        <end position="806"/>
    </location>
</feature>
<evidence type="ECO:0000259" key="7">
    <source>
        <dbReference type="PROSITE" id="PS50112"/>
    </source>
</evidence>
<dbReference type="Gene3D" id="3.30.450.40">
    <property type="match status" value="1"/>
</dbReference>
<dbReference type="Pfam" id="PF08448">
    <property type="entry name" value="PAS_4"/>
    <property type="match status" value="2"/>
</dbReference>
<dbReference type="Proteomes" id="UP001201463">
    <property type="component" value="Unassembled WGS sequence"/>
</dbReference>
<feature type="domain" description="Histidine kinase" evidence="6">
    <location>
        <begin position="1032"/>
        <end position="1222"/>
    </location>
</feature>
<feature type="signal peptide" evidence="5">
    <location>
        <begin position="1"/>
        <end position="23"/>
    </location>
</feature>
<dbReference type="SUPFAM" id="SSF55785">
    <property type="entry name" value="PYP-like sensor domain (PAS domain)"/>
    <property type="match status" value="3"/>
</dbReference>
<dbReference type="InterPro" id="IPR011712">
    <property type="entry name" value="Sig_transdc_His_kin_sub3_dim/P"/>
</dbReference>
<dbReference type="Pfam" id="PF07730">
    <property type="entry name" value="HisKA_3"/>
    <property type="match status" value="1"/>
</dbReference>
<dbReference type="InterPro" id="IPR011990">
    <property type="entry name" value="TPR-like_helical_dom_sf"/>
</dbReference>
<feature type="coiled-coil region" evidence="4">
    <location>
        <begin position="202"/>
        <end position="232"/>
    </location>
</feature>
<dbReference type="Gene3D" id="3.30.565.10">
    <property type="entry name" value="Histidine kinase-like ATPase, C-terminal domain"/>
    <property type="match status" value="1"/>
</dbReference>
<evidence type="ECO:0000256" key="3">
    <source>
        <dbReference type="ARBA" id="ARBA00023012"/>
    </source>
</evidence>
<evidence type="ECO:0000256" key="1">
    <source>
        <dbReference type="ARBA" id="ARBA00022679"/>
    </source>
</evidence>
<keyword evidence="3" id="KW-0902">Two-component regulatory system</keyword>
<sequence>MRAVLAILLLLPVLMVAAGPAVAEPDLERWRAGVGQVRELAERDVPAAYEGARRLQAELGDAGTAADRALVLNLLARVESYRAEARLADAHARQALALAIPAADRVGQAEAYLNIALNAVNLANIQALTEATQQGVAVLDGVDRPDLLGEALLRMVAMHRRFGQFDLSVTTAMHAMEIAKRSGNPRALAFAHQGMAISYDQTNRSREAVDELKQMLEQAKRARSTILAAEATLSLGNSWTSHGDAAEGERLIRQAISLYRAANVPFGAARATYSLADFFRRAGRYAEARLLFDESLNLYKALPNKIAEWWVLDSRSRNWQAMGDLDAAWADAEQSHALATQIGLDLYLHGSLIRMASILNARGDYRRAYELTNQAMENSAKAARDLAGTRMNDLAARYEAESRNREIKDLRVRSEQQALLQRGLWALVAITLLLLTVSAAFLVRQRRGNQLLSSANARLRQSQNDQQAVLDAVPDLLLELGADGEYLSVHCSRPELLVAPVTELIGKRVCDVLPADAMRASETALAEAAAKGRSSAQQYSLDLPVGRLWFEMWAARKSMGEGEAPRFVVLVRDITEHKRIQVKEAVRLRIFERLAHGAPLNEVLEDVIHYVEAALPNAKGCIMLADADGKRLQLAAGAHLPVPLRAALVACGEAGQTCGRRVFGGHTEILPDLESPAADTQLCVVARDEGIRASWTEPIRDAAGRVLGTFGVYRSAVGGPDEAQLDLLRRAIQLAAIAIEKYRIEEALRTSESRYREVFDNVSDSLVLLEVTPESELKVLEMNPTFERATGIRRLDVLGRPVQEVLPVPVARIVERYCRACLDSGEALEEDVVYDLPRGRRTFNTTLIPVRGASGAFVRIVGIGRDVTLREQHAELDRRLTHFASLAPGGVFVLRVDAEGMQRYLYASPGVETVLGLSAEALLGDASLFFSRTKPDERARVCRILDDAGASLTPCVIEFAIDHPVRGEAWVELRSQPECEGDGGLLWHGYVNDISERKRAERRLQESVMLLRALTSRRETAREEERKRIAREIHDELGQMLSALRLDLSVLRLRYEGSQPDLPGRIKTLLKTVDAMIQVVRNVATSLRPSALDMGLVPALEWLTSEFTRYTGIPCRLDLMTGPLDLDDSQAVSLFRVVQESLTNVGRHAEANSVDVRLDRIDDTYTLEIRDDGKGFDPNAPRPRSFGLMGMRERGLAIGGEVVFISEPGRGTTVRTTFPAHAPALDFVSTTT</sequence>
<dbReference type="RefSeq" id="WP_233393464.1">
    <property type="nucleotide sequence ID" value="NZ_JAJTWT010000007.1"/>
</dbReference>
<dbReference type="PANTHER" id="PTHR24421:SF59">
    <property type="entry name" value="OXYGEN SENSOR HISTIDINE KINASE NREB"/>
    <property type="match status" value="1"/>
</dbReference>
<dbReference type="Gene3D" id="3.30.450.20">
    <property type="entry name" value="PAS domain"/>
    <property type="match status" value="3"/>
</dbReference>
<evidence type="ECO:0000256" key="5">
    <source>
        <dbReference type="SAM" id="SignalP"/>
    </source>
</evidence>
<reference evidence="8 9" key="1">
    <citation type="submission" date="2021-12" db="EMBL/GenBank/DDBJ databases">
        <title>Genome seq of p7.</title>
        <authorList>
            <person name="Seo T."/>
        </authorList>
    </citation>
    <scope>NUCLEOTIDE SEQUENCE [LARGE SCALE GENOMIC DNA]</scope>
    <source>
        <strain evidence="8 9">P7</strain>
    </source>
</reference>
<comment type="caution">
    <text evidence="8">The sequence shown here is derived from an EMBL/GenBank/DDBJ whole genome shotgun (WGS) entry which is preliminary data.</text>
</comment>
<dbReference type="SMART" id="SM00065">
    <property type="entry name" value="GAF"/>
    <property type="match status" value="1"/>
</dbReference>
<feature type="domain" description="PAS" evidence="7">
    <location>
        <begin position="893"/>
        <end position="948"/>
    </location>
</feature>
<gene>
    <name evidence="8" type="ORF">LXT12_16930</name>
</gene>
<dbReference type="EMBL" id="JAJTWT010000007">
    <property type="protein sequence ID" value="MCE4538938.1"/>
    <property type="molecule type" value="Genomic_DNA"/>
</dbReference>
<dbReference type="PANTHER" id="PTHR24421">
    <property type="entry name" value="NITRATE/NITRITE SENSOR PROTEIN NARX-RELATED"/>
    <property type="match status" value="1"/>
</dbReference>
<dbReference type="InterPro" id="IPR003594">
    <property type="entry name" value="HATPase_dom"/>
</dbReference>
<organism evidence="8 9">
    <name type="scientific">Pelomonas caseinilytica</name>
    <dbReference type="NCBI Taxonomy" id="2906763"/>
    <lineage>
        <taxon>Bacteria</taxon>
        <taxon>Pseudomonadati</taxon>
        <taxon>Pseudomonadota</taxon>
        <taxon>Betaproteobacteria</taxon>
        <taxon>Burkholderiales</taxon>
        <taxon>Sphaerotilaceae</taxon>
        <taxon>Roseateles</taxon>
    </lineage>
</organism>
<dbReference type="SMART" id="SM00028">
    <property type="entry name" value="TPR"/>
    <property type="match status" value="4"/>
</dbReference>
<evidence type="ECO:0000313" key="8">
    <source>
        <dbReference type="EMBL" id="MCE4538938.1"/>
    </source>
</evidence>
<dbReference type="CDD" id="cd00130">
    <property type="entry name" value="PAS"/>
    <property type="match status" value="2"/>
</dbReference>
<dbReference type="InterPro" id="IPR003018">
    <property type="entry name" value="GAF"/>
</dbReference>
<dbReference type="SMART" id="SM00387">
    <property type="entry name" value="HATPase_c"/>
    <property type="match status" value="1"/>
</dbReference>
<dbReference type="SUPFAM" id="SSF55781">
    <property type="entry name" value="GAF domain-like"/>
    <property type="match status" value="1"/>
</dbReference>
<protein>
    <submittedName>
        <fullName evidence="8">PAS domain-containing protein</fullName>
    </submittedName>
</protein>
<keyword evidence="5" id="KW-0732">Signal</keyword>
<keyword evidence="4" id="KW-0175">Coiled coil</keyword>
<proteinExistence type="predicted"/>
<dbReference type="InterPro" id="IPR013656">
    <property type="entry name" value="PAS_4"/>
</dbReference>
<dbReference type="Pfam" id="PF13185">
    <property type="entry name" value="GAF_2"/>
    <property type="match status" value="1"/>
</dbReference>
<dbReference type="Gene3D" id="1.20.5.1930">
    <property type="match status" value="1"/>
</dbReference>
<dbReference type="SMART" id="SM00091">
    <property type="entry name" value="PAS"/>
    <property type="match status" value="3"/>
</dbReference>
<accession>A0ABS8XIV4</accession>
<dbReference type="InterPro" id="IPR035965">
    <property type="entry name" value="PAS-like_dom_sf"/>
</dbReference>
<dbReference type="InterPro" id="IPR019734">
    <property type="entry name" value="TPR_rpt"/>
</dbReference>
<dbReference type="SUPFAM" id="SSF48452">
    <property type="entry name" value="TPR-like"/>
    <property type="match status" value="1"/>
</dbReference>
<keyword evidence="1" id="KW-0808">Transferase</keyword>
<keyword evidence="9" id="KW-1185">Reference proteome</keyword>
<dbReference type="InterPro" id="IPR000014">
    <property type="entry name" value="PAS"/>
</dbReference>
<dbReference type="InterPro" id="IPR050482">
    <property type="entry name" value="Sensor_HK_TwoCompSys"/>
</dbReference>
<name>A0ABS8XIV4_9BURK</name>
<dbReference type="InterPro" id="IPR029016">
    <property type="entry name" value="GAF-like_dom_sf"/>
</dbReference>
<evidence type="ECO:0000313" key="9">
    <source>
        <dbReference type="Proteomes" id="UP001201463"/>
    </source>
</evidence>
<dbReference type="NCBIfam" id="TIGR00229">
    <property type="entry name" value="sensory_box"/>
    <property type="match status" value="2"/>
</dbReference>
<dbReference type="InterPro" id="IPR036890">
    <property type="entry name" value="HATPase_C_sf"/>
</dbReference>
<keyword evidence="2" id="KW-0418">Kinase</keyword>
<evidence type="ECO:0000259" key="6">
    <source>
        <dbReference type="PROSITE" id="PS50109"/>
    </source>
</evidence>
<dbReference type="PROSITE" id="PS50112">
    <property type="entry name" value="PAS"/>
    <property type="match status" value="2"/>
</dbReference>